<dbReference type="Gene3D" id="3.40.50.10580">
    <property type="entry name" value="ATPase, V1 complex, subunit F"/>
    <property type="match status" value="1"/>
</dbReference>
<evidence type="ECO:0000256" key="1">
    <source>
        <dbReference type="ARBA" id="ARBA00010148"/>
    </source>
</evidence>
<evidence type="ECO:0000256" key="3">
    <source>
        <dbReference type="ARBA" id="ARBA00023065"/>
    </source>
</evidence>
<name>A0ABN0NY66_TRELE</name>
<gene>
    <name evidence="4" type="ORF">HMPREF9193_01398</name>
</gene>
<dbReference type="Proteomes" id="UP000016649">
    <property type="component" value="Unassembled WGS sequence"/>
</dbReference>
<dbReference type="EMBL" id="AWVH01000033">
    <property type="protein sequence ID" value="ERJ92640.1"/>
    <property type="molecule type" value="Genomic_DNA"/>
</dbReference>
<dbReference type="Pfam" id="PF01990">
    <property type="entry name" value="ATP-synt_F"/>
    <property type="match status" value="1"/>
</dbReference>
<evidence type="ECO:0008006" key="6">
    <source>
        <dbReference type="Google" id="ProtNLM"/>
    </source>
</evidence>
<keyword evidence="3" id="KW-0406">Ion transport</keyword>
<protein>
    <recommendedName>
        <fullName evidence="6">ATP synthase, subunit F</fullName>
    </recommendedName>
</protein>
<sequence length="112" mass="12276">MKYFVIGERELVLAFALVGVQGTAAANRSEALDSFYRITGRGNAVVGTPTEQERPKVLILTEQIADMLADEIIDWQMKGDYPLIVEIPGIHGHLAGRKTMTDAIREAVGIHV</sequence>
<evidence type="ECO:0000313" key="4">
    <source>
        <dbReference type="EMBL" id="ERJ92640.1"/>
    </source>
</evidence>
<reference evidence="4 5" key="1">
    <citation type="submission" date="2013-08" db="EMBL/GenBank/DDBJ databases">
        <authorList>
            <person name="Weinstock G."/>
            <person name="Sodergren E."/>
            <person name="Wylie T."/>
            <person name="Fulton L."/>
            <person name="Fulton R."/>
            <person name="Fronick C."/>
            <person name="O'Laughlin M."/>
            <person name="Godfrey J."/>
            <person name="Miner T."/>
            <person name="Herter B."/>
            <person name="Appelbaum E."/>
            <person name="Cordes M."/>
            <person name="Lek S."/>
            <person name="Wollam A."/>
            <person name="Pepin K.H."/>
            <person name="Palsikar V.B."/>
            <person name="Mitreva M."/>
            <person name="Wilson R.K."/>
        </authorList>
    </citation>
    <scope>NUCLEOTIDE SEQUENCE [LARGE SCALE GENOMIC DNA]</scope>
    <source>
        <strain evidence="4 5">ATCC 700332</strain>
    </source>
</reference>
<dbReference type="SUPFAM" id="SSF159468">
    <property type="entry name" value="AtpF-like"/>
    <property type="match status" value="1"/>
</dbReference>
<keyword evidence="5" id="KW-1185">Reference proteome</keyword>
<evidence type="ECO:0000256" key="2">
    <source>
        <dbReference type="ARBA" id="ARBA00022448"/>
    </source>
</evidence>
<dbReference type="InterPro" id="IPR008218">
    <property type="entry name" value="ATPase_V1-cplx_f_g_su"/>
</dbReference>
<comment type="caution">
    <text evidence="4">The sequence shown here is derived from an EMBL/GenBank/DDBJ whole genome shotgun (WGS) entry which is preliminary data.</text>
</comment>
<accession>A0ABN0NY66</accession>
<comment type="similarity">
    <text evidence="1">Belongs to the V-ATPase F subunit family.</text>
</comment>
<dbReference type="InterPro" id="IPR036906">
    <property type="entry name" value="ATPase_V1_fsu_sf"/>
</dbReference>
<evidence type="ECO:0000313" key="5">
    <source>
        <dbReference type="Proteomes" id="UP000016649"/>
    </source>
</evidence>
<dbReference type="RefSeq" id="WP_021687603.1">
    <property type="nucleotide sequence ID" value="NZ_KI260567.1"/>
</dbReference>
<keyword evidence="2" id="KW-0813">Transport</keyword>
<proteinExistence type="inferred from homology"/>
<organism evidence="4 5">
    <name type="scientific">Treponema lecithinolyticum ATCC 700332</name>
    <dbReference type="NCBI Taxonomy" id="1321815"/>
    <lineage>
        <taxon>Bacteria</taxon>
        <taxon>Pseudomonadati</taxon>
        <taxon>Spirochaetota</taxon>
        <taxon>Spirochaetia</taxon>
        <taxon>Spirochaetales</taxon>
        <taxon>Treponemataceae</taxon>
        <taxon>Treponema</taxon>
    </lineage>
</organism>